<dbReference type="SMART" id="SM00421">
    <property type="entry name" value="HTH_LUXR"/>
    <property type="match status" value="1"/>
</dbReference>
<dbReference type="KEGG" id="lse:F1C12_04970"/>
<dbReference type="Gene3D" id="1.25.40.10">
    <property type="entry name" value="Tetratricopeptide repeat domain"/>
    <property type="match status" value="1"/>
</dbReference>
<evidence type="ECO:0000256" key="2">
    <source>
        <dbReference type="ARBA" id="ARBA00022840"/>
    </source>
</evidence>
<dbReference type="Proteomes" id="UP000515511">
    <property type="component" value="Chromosome"/>
</dbReference>
<accession>A0A7G6Y7S6</accession>
<dbReference type="Pfam" id="PF13191">
    <property type="entry name" value="AAA_16"/>
    <property type="match status" value="1"/>
</dbReference>
<dbReference type="GO" id="GO:0006355">
    <property type="term" value="P:regulation of DNA-templated transcription"/>
    <property type="evidence" value="ECO:0007669"/>
    <property type="project" value="InterPro"/>
</dbReference>
<dbReference type="PROSITE" id="PS00622">
    <property type="entry name" value="HTH_LUXR_1"/>
    <property type="match status" value="1"/>
</dbReference>
<dbReference type="EMBL" id="CP043641">
    <property type="protein sequence ID" value="QNE34541.1"/>
    <property type="molecule type" value="Genomic_DNA"/>
</dbReference>
<dbReference type="GO" id="GO:0004016">
    <property type="term" value="F:adenylate cyclase activity"/>
    <property type="evidence" value="ECO:0007669"/>
    <property type="project" value="TreeGrafter"/>
</dbReference>
<sequence length="947" mass="100095">MDAAPASFRGAERVCPVFVGRLDLLALARRRQAAALEGRGGLLLIAGEAGIGKSRLMEEVVALSDVRRVHADAYADDRETPGMLLLGVAASLAEAGDAPAAERIRGLVLHGDPADAADPAARTARRRLLVAELATTLATALTLPTILALEDVHWADQLGLDVLRRVAVAVRERPSLVVATFRTEDPEVAAEATSWRLDLVGHRLAEEVRPERLGADGVARMLAAIRGTEPSAEEAERLHAVSDGIPLHVEELLADGLGGFGGSDDPGGAPETVAAAVLSRTRALTPASAAVLDAAAVIGREFDVRLLAVVVGDELDRAAREAALDDLAAQHLLVRATAGGYDFRHALIRDAVYSAVPSARRRTLHGRVVDAGAGLSDALLSLHAERAGRARTAYALARRAAERASMLSAHREAADLYRRAQRTMPLAVEGRDRADLLRRLGAELAAVDANREAEAEFARAIELYRAAGVAREAAAVAPALVAARHLLGADCPSRVADLRAALGWIDGDDDAEAVQVRGRLLAAQAAAAMLERRLDDARRVAEEARPLLTAEADQIGVDATLGSVLVFAGDGDPAWDLLRTAAEEGAAHGREEAAARAYRMLGSSASVLLQYGRGVGWLADGIAYAERIERWNDAHYLTAHLAHVRWATGDLRAAAELAGHALADGRGGITTEVTALHVLGYCALSSGDLGRAGELLRRAEAIGERMQELQRLSPALWGLAETALLAGDAAEAVRQCERGAVESHRVEDSAYAFPFAVTGVRAYLAAGDVAGAQSWLERVGALVERRRIPGTEFALQHAAGLLALRERRPSDARELLGSASAGWDALGRWWEGTQAILDRAECARRTRSPVEAAALVAEARTRAPGTVIARRADELAARLAEGVVPSTLSAREEEVAAQIAGGATNREIAAVLHIAPKTVSTHVEHILAKLGASRRAEIAAWAAERRA</sequence>
<dbReference type="GO" id="GO:0005524">
    <property type="term" value="F:ATP binding"/>
    <property type="evidence" value="ECO:0007669"/>
    <property type="project" value="UniProtKB-KW"/>
</dbReference>
<dbReference type="RefSeq" id="WP_185277703.1">
    <property type="nucleotide sequence ID" value="NZ_CP043641.1"/>
</dbReference>
<evidence type="ECO:0000259" key="3">
    <source>
        <dbReference type="PROSITE" id="PS50043"/>
    </source>
</evidence>
<dbReference type="GO" id="GO:0005737">
    <property type="term" value="C:cytoplasm"/>
    <property type="evidence" value="ECO:0007669"/>
    <property type="project" value="TreeGrafter"/>
</dbReference>
<evidence type="ECO:0000256" key="1">
    <source>
        <dbReference type="ARBA" id="ARBA00022741"/>
    </source>
</evidence>
<dbReference type="CDD" id="cd06170">
    <property type="entry name" value="LuxR_C_like"/>
    <property type="match status" value="1"/>
</dbReference>
<protein>
    <submittedName>
        <fullName evidence="4">AAA family ATPase</fullName>
    </submittedName>
</protein>
<dbReference type="InterPro" id="IPR016032">
    <property type="entry name" value="Sig_transdc_resp-reg_C-effctor"/>
</dbReference>
<proteinExistence type="predicted"/>
<gene>
    <name evidence="4" type="ORF">F1C12_04970</name>
</gene>
<name>A0A7G6Y7S6_9MICO</name>
<dbReference type="Gene3D" id="1.10.10.10">
    <property type="entry name" value="Winged helix-like DNA-binding domain superfamily/Winged helix DNA-binding domain"/>
    <property type="match status" value="1"/>
</dbReference>
<keyword evidence="1" id="KW-0547">Nucleotide-binding</keyword>
<dbReference type="SUPFAM" id="SSF46894">
    <property type="entry name" value="C-terminal effector domain of the bipartite response regulators"/>
    <property type="match status" value="1"/>
</dbReference>
<dbReference type="InterPro" id="IPR041664">
    <property type="entry name" value="AAA_16"/>
</dbReference>
<dbReference type="PROSITE" id="PS50043">
    <property type="entry name" value="HTH_LUXR_2"/>
    <property type="match status" value="1"/>
</dbReference>
<keyword evidence="2" id="KW-0067">ATP-binding</keyword>
<dbReference type="SUPFAM" id="SSF48452">
    <property type="entry name" value="TPR-like"/>
    <property type="match status" value="1"/>
</dbReference>
<feature type="domain" description="HTH luxR-type" evidence="3">
    <location>
        <begin position="881"/>
        <end position="946"/>
    </location>
</feature>
<dbReference type="GO" id="GO:0003677">
    <property type="term" value="F:DNA binding"/>
    <property type="evidence" value="ECO:0007669"/>
    <property type="project" value="InterPro"/>
</dbReference>
<dbReference type="InterPro" id="IPR000792">
    <property type="entry name" value="Tscrpt_reg_LuxR_C"/>
</dbReference>
<organism evidence="4 5">
    <name type="scientific">Leifsonia shinshuensis</name>
    <dbReference type="NCBI Taxonomy" id="150026"/>
    <lineage>
        <taxon>Bacteria</taxon>
        <taxon>Bacillati</taxon>
        <taxon>Actinomycetota</taxon>
        <taxon>Actinomycetes</taxon>
        <taxon>Micrococcales</taxon>
        <taxon>Microbacteriaceae</taxon>
        <taxon>Leifsonia</taxon>
    </lineage>
</organism>
<evidence type="ECO:0000313" key="4">
    <source>
        <dbReference type="EMBL" id="QNE34541.1"/>
    </source>
</evidence>
<reference evidence="5" key="1">
    <citation type="submission" date="2019-09" db="EMBL/GenBank/DDBJ databases">
        <title>Antimicrobial potential of Antarctic Bacteria.</title>
        <authorList>
            <person name="Benaud N."/>
            <person name="Edwards R.J."/>
            <person name="Ferrari B.C."/>
        </authorList>
    </citation>
    <scope>NUCLEOTIDE SEQUENCE [LARGE SCALE GENOMIC DNA]</scope>
    <source>
        <strain evidence="5">INR9</strain>
    </source>
</reference>
<dbReference type="InterPro" id="IPR036388">
    <property type="entry name" value="WH-like_DNA-bd_sf"/>
</dbReference>
<dbReference type="PANTHER" id="PTHR16305:SF35">
    <property type="entry name" value="TRANSCRIPTIONAL ACTIVATOR DOMAIN"/>
    <property type="match status" value="1"/>
</dbReference>
<evidence type="ECO:0000313" key="5">
    <source>
        <dbReference type="Proteomes" id="UP000515511"/>
    </source>
</evidence>
<dbReference type="Pfam" id="PF00196">
    <property type="entry name" value="GerE"/>
    <property type="match status" value="1"/>
</dbReference>
<dbReference type="InterPro" id="IPR011990">
    <property type="entry name" value="TPR-like_helical_dom_sf"/>
</dbReference>
<dbReference type="PANTHER" id="PTHR16305">
    <property type="entry name" value="TESTICULAR SOLUBLE ADENYLYL CYCLASE"/>
    <property type="match status" value="1"/>
</dbReference>
<dbReference type="PRINTS" id="PR00038">
    <property type="entry name" value="HTHLUXR"/>
</dbReference>
<dbReference type="AlphaFoldDB" id="A0A7G6Y7S6"/>